<keyword evidence="3" id="KW-0067">ATP-binding</keyword>
<dbReference type="SUPFAM" id="SSF52540">
    <property type="entry name" value="P-loop containing nucleoside triphosphate hydrolases"/>
    <property type="match status" value="1"/>
</dbReference>
<dbReference type="Pfam" id="PF00437">
    <property type="entry name" value="T2SSE"/>
    <property type="match status" value="1"/>
</dbReference>
<evidence type="ECO:0000256" key="2">
    <source>
        <dbReference type="ARBA" id="ARBA00022741"/>
    </source>
</evidence>
<dbReference type="GO" id="GO:0005524">
    <property type="term" value="F:ATP binding"/>
    <property type="evidence" value="ECO:0007669"/>
    <property type="project" value="UniProtKB-KW"/>
</dbReference>
<organism evidence="5">
    <name type="scientific">uncultured bacterium</name>
    <name type="common">gcode 4</name>
    <dbReference type="NCBI Taxonomy" id="1234023"/>
    <lineage>
        <taxon>Bacteria</taxon>
        <taxon>environmental samples</taxon>
    </lineage>
</organism>
<evidence type="ECO:0000256" key="1">
    <source>
        <dbReference type="ARBA" id="ARBA00006611"/>
    </source>
</evidence>
<dbReference type="InterPro" id="IPR027417">
    <property type="entry name" value="P-loop_NTPase"/>
</dbReference>
<name>K2G9S5_9BACT</name>
<dbReference type="EMBL" id="AMFJ01000632">
    <property type="protein sequence ID" value="EKE26924.1"/>
    <property type="molecule type" value="Genomic_DNA"/>
</dbReference>
<evidence type="ECO:0000259" key="4">
    <source>
        <dbReference type="Pfam" id="PF00437"/>
    </source>
</evidence>
<proteinExistence type="inferred from homology"/>
<comment type="caution">
    <text evidence="5">The sequence shown here is derived from an EMBL/GenBank/DDBJ whole genome shotgun (WGS) entry which is preliminary data.</text>
</comment>
<dbReference type="PANTHER" id="PTHR30258:SF1">
    <property type="entry name" value="PROTEIN TRANSPORT PROTEIN HOFB HOMOLOG"/>
    <property type="match status" value="1"/>
</dbReference>
<sequence length="436" mass="52049">MTINTEEEYKNAKKIFRDDDKEFKTSKFAELEELVKKAIDSTQDSEKALILITKWALSFWSSDVHFDNNDEENILRFRIDWRLVNVFSLSKAQYKLILERLKYKSELKLNITSVPQDGKFRINDWDKKIDIRVSTLPVKNWENIVCRILDSTNSIPKIDELGFMWPSKRKIQKSLNKKNWMILVTWPTGSWKTTTLYSILDILNTKERKIITLEDPIEYELPGVVQSEVNEKNWYTYENWLKALLRQDPDVIMIWEIRDWQTAQIAAQASLTWHLVLSTLHTKSAIEAIERLINMGLPPYILASSIDIIIAQRLVRKICEHCKEKIEADSSQNEIIKWMMKDIWIEAVGKAKKVWFKLYKWAWCEHCSHTGYKWRVWVYEVLNFNEEIKDMIRNWQSSESILKEARNQDFILMREDWVLKAMRWKITLEELFKVID</sequence>
<evidence type="ECO:0000313" key="5">
    <source>
        <dbReference type="EMBL" id="EKE26924.1"/>
    </source>
</evidence>
<dbReference type="AlphaFoldDB" id="K2G9S5"/>
<reference evidence="5" key="1">
    <citation type="journal article" date="2012" name="Science">
        <title>Fermentation, hydrogen, and sulfur metabolism in multiple uncultivated bacterial phyla.</title>
        <authorList>
            <person name="Wrighton K.C."/>
            <person name="Thomas B.C."/>
            <person name="Sharon I."/>
            <person name="Miller C.S."/>
            <person name="Castelle C.J."/>
            <person name="VerBerkmoes N.C."/>
            <person name="Wilkins M.J."/>
            <person name="Hettich R.L."/>
            <person name="Lipton M.S."/>
            <person name="Williams K.H."/>
            <person name="Long P.E."/>
            <person name="Banfield J.F."/>
        </authorList>
    </citation>
    <scope>NUCLEOTIDE SEQUENCE [LARGE SCALE GENOMIC DNA]</scope>
</reference>
<dbReference type="GO" id="GO:0005886">
    <property type="term" value="C:plasma membrane"/>
    <property type="evidence" value="ECO:0007669"/>
    <property type="project" value="TreeGrafter"/>
</dbReference>
<evidence type="ECO:0000256" key="3">
    <source>
        <dbReference type="ARBA" id="ARBA00022840"/>
    </source>
</evidence>
<dbReference type="Gene3D" id="3.40.50.300">
    <property type="entry name" value="P-loop containing nucleotide triphosphate hydrolases"/>
    <property type="match status" value="1"/>
</dbReference>
<dbReference type="GO" id="GO:0016887">
    <property type="term" value="F:ATP hydrolysis activity"/>
    <property type="evidence" value="ECO:0007669"/>
    <property type="project" value="TreeGrafter"/>
</dbReference>
<comment type="similarity">
    <text evidence="1">Belongs to the GSP E family.</text>
</comment>
<keyword evidence="2" id="KW-0547">Nucleotide-binding</keyword>
<gene>
    <name evidence="5" type="ORF">ACD_4C00116G0003</name>
</gene>
<accession>K2G9S5</accession>
<dbReference type="Gene3D" id="3.30.450.90">
    <property type="match status" value="1"/>
</dbReference>
<protein>
    <recommendedName>
        <fullName evidence="4">Bacterial type II secretion system protein E domain-containing protein</fullName>
    </recommendedName>
</protein>
<dbReference type="InterPro" id="IPR001482">
    <property type="entry name" value="T2SS/T4SS_dom"/>
</dbReference>
<dbReference type="PANTHER" id="PTHR30258">
    <property type="entry name" value="TYPE II SECRETION SYSTEM PROTEIN GSPE-RELATED"/>
    <property type="match status" value="1"/>
</dbReference>
<feature type="domain" description="Bacterial type II secretion system protein E" evidence="4">
    <location>
        <begin position="54"/>
        <end position="431"/>
    </location>
</feature>
<dbReference type="CDD" id="cd01129">
    <property type="entry name" value="PulE-GspE-like"/>
    <property type="match status" value="1"/>
</dbReference>